<evidence type="ECO:0000313" key="1">
    <source>
        <dbReference type="EMBL" id="TMS07678.1"/>
    </source>
</evidence>
<protein>
    <submittedName>
        <fullName evidence="1">Uncharacterized protein</fullName>
    </submittedName>
</protein>
<dbReference type="Proteomes" id="UP000793456">
    <property type="component" value="Chromosome XVIII"/>
</dbReference>
<proteinExistence type="predicted"/>
<reference evidence="1" key="1">
    <citation type="submission" date="2018-11" db="EMBL/GenBank/DDBJ databases">
        <title>The sequence and de novo assembly of Larimichthys crocea genome using PacBio and Hi-C technologies.</title>
        <authorList>
            <person name="Xu P."/>
            <person name="Chen B."/>
            <person name="Zhou Z."/>
            <person name="Ke Q."/>
            <person name="Wu Y."/>
            <person name="Bai H."/>
            <person name="Pu F."/>
        </authorList>
    </citation>
    <scope>NUCLEOTIDE SEQUENCE</scope>
    <source>
        <tissue evidence="1">Muscle</tissue>
    </source>
</reference>
<evidence type="ECO:0000313" key="2">
    <source>
        <dbReference type="Proteomes" id="UP000793456"/>
    </source>
</evidence>
<gene>
    <name evidence="1" type="ORF">E3U43_011771</name>
</gene>
<sequence>MDSVQTVKCLQHPNLSVPPPSTCCALRSSLTHDGALSNGGRRGYNIKLALWGNLKLCRGNLCCYVPLFERGLEALKRSSPHSLSVRPTRPARNRTLLQKDCLLQNMPCLHGNRPQADPEKTLGQTHPLLSSLPDPGLH</sequence>
<dbReference type="EMBL" id="CM011691">
    <property type="protein sequence ID" value="TMS07678.1"/>
    <property type="molecule type" value="Genomic_DNA"/>
</dbReference>
<organism evidence="1 2">
    <name type="scientific">Larimichthys crocea</name>
    <name type="common">Large yellow croaker</name>
    <name type="synonym">Pseudosciaena crocea</name>
    <dbReference type="NCBI Taxonomy" id="215358"/>
    <lineage>
        <taxon>Eukaryota</taxon>
        <taxon>Metazoa</taxon>
        <taxon>Chordata</taxon>
        <taxon>Craniata</taxon>
        <taxon>Vertebrata</taxon>
        <taxon>Euteleostomi</taxon>
        <taxon>Actinopterygii</taxon>
        <taxon>Neopterygii</taxon>
        <taxon>Teleostei</taxon>
        <taxon>Neoteleostei</taxon>
        <taxon>Acanthomorphata</taxon>
        <taxon>Eupercaria</taxon>
        <taxon>Sciaenidae</taxon>
        <taxon>Larimichthys</taxon>
    </lineage>
</organism>
<name>A0ACD3QKP6_LARCR</name>
<comment type="caution">
    <text evidence="1">The sequence shown here is derived from an EMBL/GenBank/DDBJ whole genome shotgun (WGS) entry which is preliminary data.</text>
</comment>
<accession>A0ACD3QKP6</accession>
<keyword evidence="2" id="KW-1185">Reference proteome</keyword>